<dbReference type="InterPro" id="IPR040442">
    <property type="entry name" value="Pyrv_kinase-like_dom_sf"/>
</dbReference>
<name>A0A1V2GYU4_9PROT</name>
<dbReference type="SUPFAM" id="SSF51621">
    <property type="entry name" value="Phosphoenolpyruvate/pyruvate domain"/>
    <property type="match status" value="1"/>
</dbReference>
<comment type="cofactor">
    <cofactor evidence="1">
        <name>Mg(2+)</name>
        <dbReference type="ChEBI" id="CHEBI:18420"/>
    </cofactor>
</comment>
<dbReference type="GO" id="GO:0000287">
    <property type="term" value="F:magnesium ion binding"/>
    <property type="evidence" value="ECO:0007669"/>
    <property type="project" value="TreeGrafter"/>
</dbReference>
<evidence type="ECO:0000256" key="4">
    <source>
        <dbReference type="ARBA" id="ARBA00022842"/>
    </source>
</evidence>
<evidence type="ECO:0000313" key="8">
    <source>
        <dbReference type="EMBL" id="ONG50244.1"/>
    </source>
</evidence>
<proteinExistence type="inferred from homology"/>
<comment type="similarity">
    <text evidence="2">Belongs to the HpcH/HpaI aldolase family.</text>
</comment>
<dbReference type="Pfam" id="PF03328">
    <property type="entry name" value="HpcH_HpaI"/>
    <property type="match status" value="1"/>
</dbReference>
<dbReference type="OrthoDB" id="9800547at2"/>
<feature type="binding site" evidence="6">
    <location>
        <position position="126"/>
    </location>
    <ligand>
        <name>Mg(2+)</name>
        <dbReference type="ChEBI" id="CHEBI:18420"/>
    </ligand>
</feature>
<dbReference type="PIRSF" id="PIRSF015582">
    <property type="entry name" value="Cit_lyase_B"/>
    <property type="match status" value="1"/>
</dbReference>
<feature type="binding site" evidence="6">
    <location>
        <position position="153"/>
    </location>
    <ligand>
        <name>Mg(2+)</name>
        <dbReference type="ChEBI" id="CHEBI:18420"/>
    </ligand>
</feature>
<feature type="domain" description="HpcH/HpaI aldolase/citrate lyase" evidence="7">
    <location>
        <begin position="2"/>
        <end position="220"/>
    </location>
</feature>
<keyword evidence="3 6" id="KW-0479">Metal-binding</keyword>
<evidence type="ECO:0000256" key="6">
    <source>
        <dbReference type="PIRSR" id="PIRSR015582-2"/>
    </source>
</evidence>
<evidence type="ECO:0000259" key="7">
    <source>
        <dbReference type="Pfam" id="PF03328"/>
    </source>
</evidence>
<sequence>MRSKLFVPGSRPELFAKALTSAADALSYDLEDAVAEERKAEARAAVAKTLRAAPPSAAGKIAIVRVNALGTAHFAEDIAAIVGPGLDVINLPMVESGEDIRAAVAVIAAAEQAAGLGPIAILANIETPKGLRLAAEIATADPRLAGLQIGYGDLFEPFGIARDEESALQSVRLQVRLAAAEGGIPAFDGALAAIASPERCGAEAEAARRLGLAGKSCIHPSQIAVVNAAFQPQPKALAHAARVVAAAEDAEARGIGAYTVDGQMVDAPFVASARALLALAARMGLEPAKA</sequence>
<dbReference type="EMBL" id="MLCO01000196">
    <property type="protein sequence ID" value="ONG50244.1"/>
    <property type="molecule type" value="Genomic_DNA"/>
</dbReference>
<evidence type="ECO:0000313" key="9">
    <source>
        <dbReference type="Proteomes" id="UP000188879"/>
    </source>
</evidence>
<accession>A0A1V2GYU4</accession>
<dbReference type="GO" id="GO:0016829">
    <property type="term" value="F:lyase activity"/>
    <property type="evidence" value="ECO:0007669"/>
    <property type="project" value="UniProtKB-KW"/>
</dbReference>
<feature type="binding site" evidence="5">
    <location>
        <position position="65"/>
    </location>
    <ligand>
        <name>substrate</name>
    </ligand>
</feature>
<dbReference type="InterPro" id="IPR005000">
    <property type="entry name" value="Aldolase/citrate-lyase_domain"/>
</dbReference>
<dbReference type="GO" id="GO:0006107">
    <property type="term" value="P:oxaloacetate metabolic process"/>
    <property type="evidence" value="ECO:0007669"/>
    <property type="project" value="TreeGrafter"/>
</dbReference>
<dbReference type="InterPro" id="IPR011206">
    <property type="entry name" value="Citrate_lyase_beta/mcl1/mcl2"/>
</dbReference>
<evidence type="ECO:0000256" key="3">
    <source>
        <dbReference type="ARBA" id="ARBA00022723"/>
    </source>
</evidence>
<evidence type="ECO:0000256" key="5">
    <source>
        <dbReference type="PIRSR" id="PIRSR015582-1"/>
    </source>
</evidence>
<dbReference type="Gene3D" id="3.20.20.60">
    <property type="entry name" value="Phosphoenolpyruvate-binding domains"/>
    <property type="match status" value="1"/>
</dbReference>
<keyword evidence="4 6" id="KW-0460">Magnesium</keyword>
<feature type="binding site" evidence="5">
    <location>
        <position position="126"/>
    </location>
    <ligand>
        <name>substrate</name>
    </ligand>
</feature>
<gene>
    <name evidence="8" type="ORF">BKE38_18835</name>
</gene>
<evidence type="ECO:0000256" key="2">
    <source>
        <dbReference type="ARBA" id="ARBA00005568"/>
    </source>
</evidence>
<organism evidence="8 9">
    <name type="scientific">Teichococcus deserti</name>
    <dbReference type="NCBI Taxonomy" id="1817963"/>
    <lineage>
        <taxon>Bacteria</taxon>
        <taxon>Pseudomonadati</taxon>
        <taxon>Pseudomonadota</taxon>
        <taxon>Alphaproteobacteria</taxon>
        <taxon>Acetobacterales</taxon>
        <taxon>Roseomonadaceae</taxon>
        <taxon>Roseomonas</taxon>
    </lineage>
</organism>
<protein>
    <submittedName>
        <fullName evidence="8">CoA ester lyase</fullName>
    </submittedName>
</protein>
<reference evidence="8 9" key="1">
    <citation type="submission" date="2016-10" db="EMBL/GenBank/DDBJ databases">
        <title>Draft Genome sequence of Roseomonas sp. strain M3.</title>
        <authorList>
            <person name="Subhash Y."/>
            <person name="Lee S."/>
        </authorList>
    </citation>
    <scope>NUCLEOTIDE SEQUENCE [LARGE SCALE GENOMIC DNA]</scope>
    <source>
        <strain evidence="8 9">M3</strain>
    </source>
</reference>
<dbReference type="Proteomes" id="UP000188879">
    <property type="component" value="Unassembled WGS sequence"/>
</dbReference>
<keyword evidence="9" id="KW-1185">Reference proteome</keyword>
<comment type="caution">
    <text evidence="8">The sequence shown here is derived from an EMBL/GenBank/DDBJ whole genome shotgun (WGS) entry which is preliminary data.</text>
</comment>
<dbReference type="AlphaFoldDB" id="A0A1V2GYU4"/>
<evidence type="ECO:0000256" key="1">
    <source>
        <dbReference type="ARBA" id="ARBA00001946"/>
    </source>
</evidence>
<dbReference type="PANTHER" id="PTHR32308">
    <property type="entry name" value="LYASE BETA SUBUNIT, PUTATIVE (AFU_ORTHOLOGUE AFUA_4G13030)-RELATED"/>
    <property type="match status" value="1"/>
</dbReference>
<dbReference type="InterPro" id="IPR015813">
    <property type="entry name" value="Pyrv/PenolPyrv_kinase-like_dom"/>
</dbReference>
<dbReference type="PANTHER" id="PTHR32308:SF10">
    <property type="entry name" value="CITRATE LYASE SUBUNIT BETA"/>
    <property type="match status" value="1"/>
</dbReference>
<keyword evidence="8" id="KW-0456">Lyase</keyword>